<feature type="region of interest" description="Disordered" evidence="1">
    <location>
        <begin position="645"/>
        <end position="667"/>
    </location>
</feature>
<feature type="compositionally biased region" description="Basic and acidic residues" evidence="1">
    <location>
        <begin position="1277"/>
        <end position="1290"/>
    </location>
</feature>
<feature type="compositionally biased region" description="Low complexity" evidence="1">
    <location>
        <begin position="1366"/>
        <end position="1388"/>
    </location>
</feature>
<feature type="region of interest" description="Disordered" evidence="1">
    <location>
        <begin position="500"/>
        <end position="532"/>
    </location>
</feature>
<keyword evidence="3" id="KW-1185">Reference proteome</keyword>
<proteinExistence type="predicted"/>
<feature type="compositionally biased region" description="Basic residues" evidence="1">
    <location>
        <begin position="1402"/>
        <end position="1432"/>
    </location>
</feature>
<feature type="region of interest" description="Disordered" evidence="1">
    <location>
        <begin position="1336"/>
        <end position="1473"/>
    </location>
</feature>
<dbReference type="Proteomes" id="UP000186817">
    <property type="component" value="Unassembled WGS sequence"/>
</dbReference>
<dbReference type="PANTHER" id="PTHR45733">
    <property type="entry name" value="FORMIN-J"/>
    <property type="match status" value="1"/>
</dbReference>
<dbReference type="InterPro" id="IPR051144">
    <property type="entry name" value="Formin_homology_domain"/>
</dbReference>
<reference evidence="2 3" key="1">
    <citation type="submission" date="2016-02" db="EMBL/GenBank/DDBJ databases">
        <title>Genome analysis of coral dinoflagellate symbionts highlights evolutionary adaptations to a symbiotic lifestyle.</title>
        <authorList>
            <person name="Aranda M."/>
            <person name="Li Y."/>
            <person name="Liew Y.J."/>
            <person name="Baumgarten S."/>
            <person name="Simakov O."/>
            <person name="Wilson M."/>
            <person name="Piel J."/>
            <person name="Ashoor H."/>
            <person name="Bougouffa S."/>
            <person name="Bajic V.B."/>
            <person name="Ryu T."/>
            <person name="Ravasi T."/>
            <person name="Bayer T."/>
            <person name="Micklem G."/>
            <person name="Kim H."/>
            <person name="Bhak J."/>
            <person name="Lajeunesse T.C."/>
            <person name="Voolstra C.R."/>
        </authorList>
    </citation>
    <scope>NUCLEOTIDE SEQUENCE [LARGE SCALE GENOMIC DNA]</scope>
    <source>
        <strain evidence="2 3">CCMP2467</strain>
    </source>
</reference>
<accession>A0A1Q9EUT2</accession>
<dbReference type="EMBL" id="LSRX01000064">
    <property type="protein sequence ID" value="OLQ11163.1"/>
    <property type="molecule type" value="Genomic_DNA"/>
</dbReference>
<feature type="compositionally biased region" description="Pro residues" evidence="1">
    <location>
        <begin position="968"/>
        <end position="994"/>
    </location>
</feature>
<feature type="region of interest" description="Disordered" evidence="1">
    <location>
        <begin position="1271"/>
        <end position="1306"/>
    </location>
</feature>
<evidence type="ECO:0000313" key="2">
    <source>
        <dbReference type="EMBL" id="OLQ11163.1"/>
    </source>
</evidence>
<name>A0A1Q9EUT2_SYMMI</name>
<gene>
    <name evidence="2" type="ORF">AK812_SmicGene5050</name>
</gene>
<dbReference type="OrthoDB" id="439997at2759"/>
<feature type="region of interest" description="Disordered" evidence="1">
    <location>
        <begin position="938"/>
        <end position="997"/>
    </location>
</feature>
<feature type="region of interest" description="Disordered" evidence="1">
    <location>
        <begin position="563"/>
        <end position="582"/>
    </location>
</feature>
<evidence type="ECO:0000313" key="3">
    <source>
        <dbReference type="Proteomes" id="UP000186817"/>
    </source>
</evidence>
<organism evidence="2 3">
    <name type="scientific">Symbiodinium microadriaticum</name>
    <name type="common">Dinoflagellate</name>
    <name type="synonym">Zooxanthella microadriatica</name>
    <dbReference type="NCBI Taxonomy" id="2951"/>
    <lineage>
        <taxon>Eukaryota</taxon>
        <taxon>Sar</taxon>
        <taxon>Alveolata</taxon>
        <taxon>Dinophyceae</taxon>
        <taxon>Suessiales</taxon>
        <taxon>Symbiodiniaceae</taxon>
        <taxon>Symbiodinium</taxon>
    </lineage>
</organism>
<feature type="region of interest" description="Disordered" evidence="1">
    <location>
        <begin position="1494"/>
        <end position="1520"/>
    </location>
</feature>
<feature type="compositionally biased region" description="Basic and acidic residues" evidence="1">
    <location>
        <begin position="517"/>
        <end position="529"/>
    </location>
</feature>
<evidence type="ECO:0000256" key="1">
    <source>
        <dbReference type="SAM" id="MobiDB-lite"/>
    </source>
</evidence>
<feature type="compositionally biased region" description="Pro residues" evidence="1">
    <location>
        <begin position="1352"/>
        <end position="1365"/>
    </location>
</feature>
<sequence>MPGNPDDGVLDTESADDTRVYRIKLSKWFQGTFNAIQHPLFWFLLFVCRCMRGPLRHFFAFVQLQSKNCNAAQVVQQLVTGKLDEFLNEYRILYDRMNDIVLKAMELSGCDSLFKDDMEGQAALYPYKLLWFVKENPLRHCTHRQGVAAELLALKTVDAATESVRALCKEELRYLANNGTFPKSRDSSGSLLWAVASSMSQFFYGETQSIEGLNSIVKLLGRRAPNISLELLSSRLTIKRLLGQADGATGCRKGFKMIKNFAEAEVAQLAEYSTPALSVLADSQRWAAAGSVSFDLPHLPPLGQHPVAEPAPARQHALQESQFLSLSDMLAKGFLPATGSVSPQAVQWAKSYNLGWKWCTGGGRRSNTSKKVKQSHNLDGFGLLVLKTPDLQDTSYYLVVDRFSHSVCFSRLTVFTKHSADKDPFECVRWVHDGSKFADSIESSLLFLRYFETCSQGNRVTVRSSFLSRAQSHELLATPGYLTVEQVMQHAVVLFDMTDKHMKGSSNPKTKKSRPKPQPEHHQREHDTSDVGDVDLDAALEGREEPAAPDPSEEVFLEADLLDTSGSDDDADGCGDNTEIDASDFTTRELRKLSTSSNANVSAEDVSRAAGELASGSGSVSPTPELEEEALLLLLRQRSDDKARRLEGVGDVQEVVDDRQTPDDDNPDPNCNLIHECDEFETFSLWAINCLRVMSSLKKVHQQQHNRELGENRSISLVLMHSSRVAGCLCVRCKSMAPDGDDPGAVDPPELLWVTWLNNSVSHGLTGRKARQIKLDSENKVIYSTAGSAFMGYPELDCDHRHADVIIKYVGASMKKVKRTSPDRDEVPGEFENVRAFYEILLDRLHGVCLDHYGNLGESCALCHKSGRVRQCPVCSLHWHESCARSLCCSELADGADSLSTFIEDANHVMHDFRACLPARYGCLEMMIREAIKNAVGSAQPKTPPKVAAPVSEGSAEGGFLPGTKLLKPPPPPEKVPDKPPPPPNPPAPPPVPRQIPRIIPQQPLQFPPVPPPALLPFGGGMPMMMGPPLMGPPLHMCMGMGGMGMRPSGTGVPPPPPKQQAEAEAAEDSRAEAEDSSDEEALREALGVATAKFVPGKARPPGARDRERVPRAKSLPSKAPHLSEKSDKVADAAAEQPSAELPAQVAADELPKVAAEELPKVAAEELPKAEVAADELPKPKVAAEELPKAEVAADELPKPKVAAEELPKAEVAADELPKPKVAADELPKVAADELPKVAADELPQEPAEEEEELSLRQLIQKGVFRSSSDLLNELSKPAEEPVKPAEEPSAKAAGTSAPPFPRPTAAPVTIFSETLIFEPLPDCLANTTVFDLLARRSPAESEAPPGEPEEAPPPQQDKAPPPPDWHGAAPAPAAAEAPAEPLVEAGPSETDGAPAATMKPVPRRAKRERSRRSRSRRRSSKKSSRKVRIGSKHTQGQGHSSCEEFGTWAISSVGPSKGQAKENPGKADISSSVSVDELLKDMAEMDAEAVAEMRDVDEARSGVPVDPRRISRQDGNDDVGHQSTVIEILALTIR</sequence>
<feature type="compositionally biased region" description="Basic and acidic residues" evidence="1">
    <location>
        <begin position="1122"/>
        <end position="1131"/>
    </location>
</feature>
<dbReference type="PANTHER" id="PTHR45733:SF8">
    <property type="entry name" value="FORMIN-J"/>
    <property type="match status" value="1"/>
</dbReference>
<protein>
    <submittedName>
        <fullName evidence="2">Uncharacterized protein</fullName>
    </submittedName>
</protein>
<comment type="caution">
    <text evidence="2">The sequence shown here is derived from an EMBL/GenBank/DDBJ whole genome shotgun (WGS) entry which is preliminary data.</text>
</comment>
<feature type="region of interest" description="Disordered" evidence="1">
    <location>
        <begin position="1042"/>
        <end position="1145"/>
    </location>
</feature>